<proteinExistence type="predicted"/>
<accession>J4IBI5</accession>
<dbReference type="STRING" id="599839.J4IBI5"/>
<keyword evidence="2" id="KW-1185">Reference proteome</keyword>
<evidence type="ECO:0000313" key="2">
    <source>
        <dbReference type="Proteomes" id="UP000006352"/>
    </source>
</evidence>
<evidence type="ECO:0000313" key="1">
    <source>
        <dbReference type="EMBL" id="CCM04721.1"/>
    </source>
</evidence>
<sequence length="351" mass="37985">MSPELSVSTSHPISSLTLSSSGWLHAEDGTLRIYHIPSPRVVQAIKLSGDEISSVVCTRAKEGREGCIWLASGPRVIAFPADSDKMILTEKDAECTLILGEDKEDVLNELSVSDNQKHIAFGTDGGTVGVIELSTRKVTKMKAGHNNICGTVRFIPDRPSELVSGGYDSAVLQHDFVQNAMLSRFDIVTSQPESGVSLSPPFVLSTSVSSTGFFAAATADGRVWLGAGGEKRLSPSRLRRKRHRKWEGLKEDEGLWMHIAEGPIVAVAFLGPGVLVTCTLLGKLATYAVFRGTEDNLVTQKGWSAETSGIAKVNAMCVKDHWIFVGGLNNDGKGMIEMWNTRDTEDWGVKN</sequence>
<dbReference type="PANTHER" id="PTHR44666">
    <property type="entry name" value="WD REPEAT-CONTAINING PROTEIN 53"/>
    <property type="match status" value="1"/>
</dbReference>
<dbReference type="Proteomes" id="UP000006352">
    <property type="component" value="Unassembled WGS sequence"/>
</dbReference>
<gene>
    <name evidence="1" type="ORF">FIBRA_06909</name>
</gene>
<dbReference type="OrthoDB" id="2161379at2759"/>
<dbReference type="InParanoid" id="J4IBI5"/>
<evidence type="ECO:0008006" key="3">
    <source>
        <dbReference type="Google" id="ProtNLM"/>
    </source>
</evidence>
<dbReference type="InterPro" id="IPR015943">
    <property type="entry name" value="WD40/YVTN_repeat-like_dom_sf"/>
</dbReference>
<protein>
    <recommendedName>
        <fullName evidence="3">Anaphase-promoting complex subunit 4 WD40 domain-containing protein</fullName>
    </recommendedName>
</protein>
<name>J4IBI5_9APHY</name>
<dbReference type="Gene3D" id="2.130.10.10">
    <property type="entry name" value="YVTN repeat-like/Quinoprotein amine dehydrogenase"/>
    <property type="match status" value="1"/>
</dbReference>
<dbReference type="EMBL" id="HE797165">
    <property type="protein sequence ID" value="CCM04721.1"/>
    <property type="molecule type" value="Genomic_DNA"/>
</dbReference>
<dbReference type="SUPFAM" id="SSF50978">
    <property type="entry name" value="WD40 repeat-like"/>
    <property type="match status" value="1"/>
</dbReference>
<dbReference type="AlphaFoldDB" id="J4IBI5"/>
<dbReference type="RefSeq" id="XP_012184004.1">
    <property type="nucleotide sequence ID" value="XM_012328614.1"/>
</dbReference>
<dbReference type="InterPro" id="IPR042453">
    <property type="entry name" value="WDR53"/>
</dbReference>
<dbReference type="HOGENOM" id="CLU_066072_0_0_1"/>
<dbReference type="PANTHER" id="PTHR44666:SF1">
    <property type="entry name" value="WD REPEAT-CONTAINING PROTEIN 53"/>
    <property type="match status" value="1"/>
</dbReference>
<dbReference type="InterPro" id="IPR036322">
    <property type="entry name" value="WD40_repeat_dom_sf"/>
</dbReference>
<reference evidence="1 2" key="1">
    <citation type="journal article" date="2012" name="Appl. Environ. Microbiol.">
        <title>Short-read sequencing for genomic analysis of the brown rot fungus Fibroporia radiculosa.</title>
        <authorList>
            <person name="Tang J.D."/>
            <person name="Perkins A.D."/>
            <person name="Sonstegard T.S."/>
            <person name="Schroeder S.G."/>
            <person name="Burgess S.C."/>
            <person name="Diehl S.V."/>
        </authorList>
    </citation>
    <scope>NUCLEOTIDE SEQUENCE [LARGE SCALE GENOMIC DNA]</scope>
    <source>
        <strain evidence="1 2">TFFH 294</strain>
    </source>
</reference>
<organism evidence="1 2">
    <name type="scientific">Fibroporia radiculosa</name>
    <dbReference type="NCBI Taxonomy" id="599839"/>
    <lineage>
        <taxon>Eukaryota</taxon>
        <taxon>Fungi</taxon>
        <taxon>Dikarya</taxon>
        <taxon>Basidiomycota</taxon>
        <taxon>Agaricomycotina</taxon>
        <taxon>Agaricomycetes</taxon>
        <taxon>Polyporales</taxon>
        <taxon>Fibroporiaceae</taxon>
        <taxon>Fibroporia</taxon>
    </lineage>
</organism>
<dbReference type="GeneID" id="24099632"/>